<dbReference type="AlphaFoldDB" id="A0AAN0NC99"/>
<geneLocation type="plasmid" evidence="1 2">
    <name>unnamed1</name>
</geneLocation>
<proteinExistence type="predicted"/>
<name>A0AAN0NC99_9VIBR</name>
<evidence type="ECO:0000313" key="2">
    <source>
        <dbReference type="Proteomes" id="UP001441914"/>
    </source>
</evidence>
<gene>
    <name evidence="1" type="ORF">QYQ95_23095</name>
</gene>
<protein>
    <submittedName>
        <fullName evidence="1">DUF6236 family protein</fullName>
    </submittedName>
</protein>
<keyword evidence="2" id="KW-1185">Reference proteome</keyword>
<dbReference type="Pfam" id="PF19749">
    <property type="entry name" value="DUF6236"/>
    <property type="match status" value="1"/>
</dbReference>
<evidence type="ECO:0000313" key="1">
    <source>
        <dbReference type="EMBL" id="WZS88681.1"/>
    </source>
</evidence>
<dbReference type="InterPro" id="IPR046203">
    <property type="entry name" value="DUF6236"/>
</dbReference>
<sequence>MERGIVTPAQEIVSNGDALSINGGLPPEKLRYMALYWDKIVLTDSNIFGTSISSDSLLLEEAKVLRKDTARLSFSGTFNGSGLAKMHFDGLSQVATKLSSENPGQWAIHQSGDQLVIPKNMSKELVTADLELLKCLPVPMPDYPIDKLIEFKSSRDAELQGLRQSLDELYLEISKSQDIPRSKVMQITRLENAIRDLDKAAKESWGARLLASRKVSLDINLGSIGQGLVSGGIVGSNFNNPLLGIIAGAGHSLVSSMKFEVSSSPQLKGSIGNQLDLSYLTSLKNEDIVN</sequence>
<reference evidence="1 2" key="1">
    <citation type="journal article" date="2024" name="Elife">
        <title>Polysaccharide breakdown products drive degradation-dispersal cycles of foraging bacteria through changes in metabolism and motility.</title>
        <authorList>
            <person name="Stubbusch A.K."/>
            <person name="Keegstra J.M."/>
            <person name="Schwartzman J."/>
            <person name="Pontrelli S."/>
            <person name="Clerc E.E."/>
            <person name="Stocker R."/>
            <person name="Magnabosco C."/>
            <person name="Schubert O.T."/>
            <person name="Ackermann M."/>
            <person name="D'Souza G.G."/>
        </authorList>
    </citation>
    <scope>NUCLEOTIDE SEQUENCE [LARGE SCALE GENOMIC DNA]</scope>
    <source>
        <strain evidence="1 2">ZF270</strain>
        <plasmid evidence="1 2">unnamed1</plasmid>
    </source>
</reference>
<accession>A0AAN0NC99</accession>
<dbReference type="Proteomes" id="UP001441914">
    <property type="component" value="Plasmid unnamed1"/>
</dbReference>
<dbReference type="RefSeq" id="WP_016800109.1">
    <property type="nucleotide sequence ID" value="NZ_AIDR02000024.1"/>
</dbReference>
<dbReference type="EMBL" id="CP135178">
    <property type="protein sequence ID" value="WZS88681.1"/>
    <property type="molecule type" value="Genomic_DNA"/>
</dbReference>
<keyword evidence="1" id="KW-0614">Plasmid</keyword>
<organism evidence="1 2">
    <name type="scientific">Vibrio cyclitrophicus ZF270</name>
    <dbReference type="NCBI Taxonomy" id="1136176"/>
    <lineage>
        <taxon>Bacteria</taxon>
        <taxon>Pseudomonadati</taxon>
        <taxon>Pseudomonadota</taxon>
        <taxon>Gammaproteobacteria</taxon>
        <taxon>Vibrionales</taxon>
        <taxon>Vibrionaceae</taxon>
        <taxon>Vibrio</taxon>
    </lineage>
</organism>